<reference evidence="1 2" key="1">
    <citation type="journal article" date="2019" name="Nat. Ecol. Evol.">
        <title>Megaphylogeny resolves global patterns of mushroom evolution.</title>
        <authorList>
            <person name="Varga T."/>
            <person name="Krizsan K."/>
            <person name="Foldi C."/>
            <person name="Dima B."/>
            <person name="Sanchez-Garcia M."/>
            <person name="Sanchez-Ramirez S."/>
            <person name="Szollosi G.J."/>
            <person name="Szarkandi J.G."/>
            <person name="Papp V."/>
            <person name="Albert L."/>
            <person name="Andreopoulos W."/>
            <person name="Angelini C."/>
            <person name="Antonin V."/>
            <person name="Barry K.W."/>
            <person name="Bougher N.L."/>
            <person name="Buchanan P."/>
            <person name="Buyck B."/>
            <person name="Bense V."/>
            <person name="Catcheside P."/>
            <person name="Chovatia M."/>
            <person name="Cooper J."/>
            <person name="Damon W."/>
            <person name="Desjardin D."/>
            <person name="Finy P."/>
            <person name="Geml J."/>
            <person name="Haridas S."/>
            <person name="Hughes K."/>
            <person name="Justo A."/>
            <person name="Karasinski D."/>
            <person name="Kautmanova I."/>
            <person name="Kiss B."/>
            <person name="Kocsube S."/>
            <person name="Kotiranta H."/>
            <person name="LaButti K.M."/>
            <person name="Lechner B.E."/>
            <person name="Liimatainen K."/>
            <person name="Lipzen A."/>
            <person name="Lukacs Z."/>
            <person name="Mihaltcheva S."/>
            <person name="Morgado L.N."/>
            <person name="Niskanen T."/>
            <person name="Noordeloos M.E."/>
            <person name="Ohm R.A."/>
            <person name="Ortiz-Santana B."/>
            <person name="Ovrebo C."/>
            <person name="Racz N."/>
            <person name="Riley R."/>
            <person name="Savchenko A."/>
            <person name="Shiryaev A."/>
            <person name="Soop K."/>
            <person name="Spirin V."/>
            <person name="Szebenyi C."/>
            <person name="Tomsovsky M."/>
            <person name="Tulloss R.E."/>
            <person name="Uehling J."/>
            <person name="Grigoriev I.V."/>
            <person name="Vagvolgyi C."/>
            <person name="Papp T."/>
            <person name="Martin F.M."/>
            <person name="Miettinen O."/>
            <person name="Hibbett D.S."/>
            <person name="Nagy L.G."/>
        </authorList>
    </citation>
    <scope>NUCLEOTIDE SEQUENCE [LARGE SCALE GENOMIC DNA]</scope>
    <source>
        <strain evidence="1 2">NL-1719</strain>
    </source>
</reference>
<name>A0ACD2ZY09_9AGAR</name>
<dbReference type="EMBL" id="ML209841">
    <property type="protein sequence ID" value="TFK57934.1"/>
    <property type="molecule type" value="Genomic_DNA"/>
</dbReference>
<feature type="non-terminal residue" evidence="1">
    <location>
        <position position="1"/>
    </location>
</feature>
<protein>
    <submittedName>
        <fullName evidence="1">Uncharacterized protein</fullName>
    </submittedName>
</protein>
<evidence type="ECO:0000313" key="2">
    <source>
        <dbReference type="Proteomes" id="UP000308600"/>
    </source>
</evidence>
<keyword evidence="2" id="KW-1185">Reference proteome</keyword>
<accession>A0ACD2ZY09</accession>
<sequence>IPCQAYHRSPHIIFTGSATDPNKAWKILEATRRIIRHPDPFSTVRAPVDDKLRVDAFSEPPAQRPRLANSSGRSKCEDPDIKYYPPSIASWSDALYMMNDLIPNPNPGNGSDMLDVQYAFPEPALLVTIKNEDRRIHHFKTWLKWRSALLYRLSIPNHPSSALSAKVWKGLLSLNFEKPGPAKAKKEASKSGHTTKAQRTVNAGEEFLQACIDAINSFSTTSSPFPPLSISTSNTIPITWNGKPFNTLTEADHQEILWELCELNFRYELVALDARAFDTARPPVSATGSSTAKPKPHQDLINDCFPNTNTTRSLFLFDLSSANRGIASHDPEERHRYAIAFKTLMKTWIGPHPASFADHEMAWTSPTEIMKLEKDVAQFYCRSFVKFFRRAPITPHRVSHILQPIQPRPGPITILNPRPNVFYDLTALAFDDFDV</sequence>
<dbReference type="Proteomes" id="UP000308600">
    <property type="component" value="Unassembled WGS sequence"/>
</dbReference>
<evidence type="ECO:0000313" key="1">
    <source>
        <dbReference type="EMBL" id="TFK57934.1"/>
    </source>
</evidence>
<gene>
    <name evidence="1" type="ORF">BDN72DRAFT_907280</name>
</gene>
<proteinExistence type="predicted"/>
<organism evidence="1 2">
    <name type="scientific">Pluteus cervinus</name>
    <dbReference type="NCBI Taxonomy" id="181527"/>
    <lineage>
        <taxon>Eukaryota</taxon>
        <taxon>Fungi</taxon>
        <taxon>Dikarya</taxon>
        <taxon>Basidiomycota</taxon>
        <taxon>Agaricomycotina</taxon>
        <taxon>Agaricomycetes</taxon>
        <taxon>Agaricomycetidae</taxon>
        <taxon>Agaricales</taxon>
        <taxon>Pluteineae</taxon>
        <taxon>Pluteaceae</taxon>
        <taxon>Pluteus</taxon>
    </lineage>
</organism>